<organism evidence="3">
    <name type="scientific">Caenorhabditis brenneri</name>
    <name type="common">Nematode worm</name>
    <dbReference type="NCBI Taxonomy" id="135651"/>
    <lineage>
        <taxon>Eukaryota</taxon>
        <taxon>Metazoa</taxon>
        <taxon>Ecdysozoa</taxon>
        <taxon>Nematoda</taxon>
        <taxon>Chromadorea</taxon>
        <taxon>Rhabditida</taxon>
        <taxon>Rhabditina</taxon>
        <taxon>Rhabditomorpha</taxon>
        <taxon>Rhabditoidea</taxon>
        <taxon>Rhabditidae</taxon>
        <taxon>Peloderinae</taxon>
        <taxon>Caenorhabditis</taxon>
    </lineage>
</organism>
<reference evidence="3" key="1">
    <citation type="submission" date="2011-07" db="EMBL/GenBank/DDBJ databases">
        <authorList>
            <consortium name="Caenorhabditis brenneri Sequencing and Analysis Consortium"/>
            <person name="Wilson R.K."/>
        </authorList>
    </citation>
    <scope>NUCLEOTIDE SEQUENCE [LARGE SCALE GENOMIC DNA]</scope>
    <source>
        <strain evidence="3">PB2801</strain>
    </source>
</reference>
<feature type="transmembrane region" description="Helical" evidence="1">
    <location>
        <begin position="42"/>
        <end position="62"/>
    </location>
</feature>
<dbReference type="HOGENOM" id="CLU_1688267_0_0_1"/>
<protein>
    <submittedName>
        <fullName evidence="2">Uncharacterized protein</fullName>
    </submittedName>
</protein>
<dbReference type="AlphaFoldDB" id="G0MLZ3"/>
<name>G0MLZ3_CAEBE</name>
<keyword evidence="1" id="KW-1133">Transmembrane helix</keyword>
<feature type="transmembrane region" description="Helical" evidence="1">
    <location>
        <begin position="108"/>
        <end position="127"/>
    </location>
</feature>
<evidence type="ECO:0000256" key="1">
    <source>
        <dbReference type="SAM" id="Phobius"/>
    </source>
</evidence>
<proteinExistence type="predicted"/>
<sequence>MSSAAKFTEILYFFSVICSIFDVLRPSDVSDFYAGEEPDLKLLYFIPIQIISLGIVLVGALVKRKLVVRIAFWLSIGTFLVFLTLTFIMAFGDLLWDNSVKASRRPAPNTTTCLFLCFLNLLSIWSFSVSAEYLSPAVVDPNEPNSYYAVKYEIKE</sequence>
<gene>
    <name evidence="2" type="ORF">CAEBREN_16521</name>
</gene>
<evidence type="ECO:0000313" key="2">
    <source>
        <dbReference type="EMBL" id="EGT36544.1"/>
    </source>
</evidence>
<keyword evidence="3" id="KW-1185">Reference proteome</keyword>
<accession>G0MLZ3</accession>
<feature type="transmembrane region" description="Helical" evidence="1">
    <location>
        <begin position="71"/>
        <end position="96"/>
    </location>
</feature>
<evidence type="ECO:0000313" key="3">
    <source>
        <dbReference type="Proteomes" id="UP000008068"/>
    </source>
</evidence>
<keyword evidence="1" id="KW-0472">Membrane</keyword>
<dbReference type="InParanoid" id="G0MLZ3"/>
<keyword evidence="1" id="KW-0812">Transmembrane</keyword>
<dbReference type="FunCoup" id="G0MLZ3">
    <property type="interactions" value="227"/>
</dbReference>
<dbReference type="Proteomes" id="UP000008068">
    <property type="component" value="Unassembled WGS sequence"/>
</dbReference>
<dbReference type="EMBL" id="GL379801">
    <property type="protein sequence ID" value="EGT36544.1"/>
    <property type="molecule type" value="Genomic_DNA"/>
</dbReference>